<reference evidence="1 2" key="1">
    <citation type="submission" date="2008-02" db="EMBL/GenBank/DDBJ databases">
        <title>Complete sequence of Shewanella woodyi ATCC 51908.</title>
        <authorList>
            <consortium name="US DOE Joint Genome Institute"/>
            <person name="Copeland A."/>
            <person name="Lucas S."/>
            <person name="Lapidus A."/>
            <person name="Glavina del Rio T."/>
            <person name="Dalin E."/>
            <person name="Tice H."/>
            <person name="Bruce D."/>
            <person name="Goodwin L."/>
            <person name="Pitluck S."/>
            <person name="Sims D."/>
            <person name="Brettin T."/>
            <person name="Detter J.C."/>
            <person name="Han C."/>
            <person name="Kuske C.R."/>
            <person name="Schmutz J."/>
            <person name="Larimer F."/>
            <person name="Land M."/>
            <person name="Hauser L."/>
            <person name="Kyrpides N."/>
            <person name="Lykidis A."/>
            <person name="Zhao J.-S."/>
            <person name="Richardson P."/>
        </authorList>
    </citation>
    <scope>NUCLEOTIDE SEQUENCE [LARGE SCALE GENOMIC DNA]</scope>
    <source>
        <strain evidence="2">ATCC 51908 / MS32</strain>
    </source>
</reference>
<dbReference type="AlphaFoldDB" id="B1KJ99"/>
<keyword evidence="2" id="KW-1185">Reference proteome</keyword>
<proteinExistence type="predicted"/>
<accession>B1KJ99</accession>
<dbReference type="STRING" id="392500.Swoo_4318"/>
<dbReference type="KEGG" id="swd:Swoo_4318"/>
<gene>
    <name evidence="1" type="ordered locus">Swoo_4318</name>
</gene>
<protein>
    <recommendedName>
        <fullName evidence="3">Periplasmic protein</fullName>
    </recommendedName>
</protein>
<name>B1KJ99_SHEWM</name>
<evidence type="ECO:0000313" key="2">
    <source>
        <dbReference type="Proteomes" id="UP000002168"/>
    </source>
</evidence>
<dbReference type="HOGENOM" id="CLU_1814504_0_0_6"/>
<organism evidence="1 2">
    <name type="scientific">Shewanella woodyi (strain ATCC 51908 / MS32)</name>
    <dbReference type="NCBI Taxonomy" id="392500"/>
    <lineage>
        <taxon>Bacteria</taxon>
        <taxon>Pseudomonadati</taxon>
        <taxon>Pseudomonadota</taxon>
        <taxon>Gammaproteobacteria</taxon>
        <taxon>Alteromonadales</taxon>
        <taxon>Shewanellaceae</taxon>
        <taxon>Shewanella</taxon>
    </lineage>
</organism>
<dbReference type="Proteomes" id="UP000002168">
    <property type="component" value="Chromosome"/>
</dbReference>
<dbReference type="EMBL" id="CP000961">
    <property type="protein sequence ID" value="ACA88571.1"/>
    <property type="molecule type" value="Genomic_DNA"/>
</dbReference>
<dbReference type="eggNOG" id="ENOG5031F7I">
    <property type="taxonomic scope" value="Bacteria"/>
</dbReference>
<sequence precursor="true">MAKFCFTLLLFISLLGQYLLSPAMAMPNLLHSVEHSTEASSSTSKLNQPKLLCDISCVVLAGGHCVSHCISLVGIATPPSIVPLTSGKSAQNRALLWSEQTTDPTKIDLPPIANLAKYTI</sequence>
<dbReference type="RefSeq" id="WP_012326898.1">
    <property type="nucleotide sequence ID" value="NC_010506.1"/>
</dbReference>
<evidence type="ECO:0008006" key="3">
    <source>
        <dbReference type="Google" id="ProtNLM"/>
    </source>
</evidence>
<evidence type="ECO:0000313" key="1">
    <source>
        <dbReference type="EMBL" id="ACA88571.1"/>
    </source>
</evidence>